<evidence type="ECO:0000256" key="1">
    <source>
        <dbReference type="ARBA" id="ARBA00022723"/>
    </source>
</evidence>
<feature type="compositionally biased region" description="Polar residues" evidence="3">
    <location>
        <begin position="223"/>
        <end position="233"/>
    </location>
</feature>
<feature type="compositionally biased region" description="Low complexity" evidence="3">
    <location>
        <begin position="264"/>
        <end position="273"/>
    </location>
</feature>
<dbReference type="InterPro" id="IPR012337">
    <property type="entry name" value="RNaseH-like_sf"/>
</dbReference>
<feature type="region of interest" description="Disordered" evidence="3">
    <location>
        <begin position="215"/>
        <end position="302"/>
    </location>
</feature>
<dbReference type="InterPro" id="IPR039537">
    <property type="entry name" value="Retrotran_Ty1/copia-like"/>
</dbReference>
<feature type="compositionally biased region" description="Polar residues" evidence="3">
    <location>
        <begin position="274"/>
        <end position="287"/>
    </location>
</feature>
<feature type="compositionally biased region" description="Polar residues" evidence="3">
    <location>
        <begin position="253"/>
        <end position="263"/>
    </location>
</feature>
<dbReference type="Gene3D" id="3.30.420.10">
    <property type="entry name" value="Ribonuclease H-like superfamily/Ribonuclease H"/>
    <property type="match status" value="1"/>
</dbReference>
<dbReference type="SUPFAM" id="SSF56672">
    <property type="entry name" value="DNA/RNA polymerases"/>
    <property type="match status" value="1"/>
</dbReference>
<name>A0AAV0DUM5_9ASTE</name>
<evidence type="ECO:0000256" key="2">
    <source>
        <dbReference type="ARBA" id="ARBA00022801"/>
    </source>
</evidence>
<dbReference type="GO" id="GO:0015074">
    <property type="term" value="P:DNA integration"/>
    <property type="evidence" value="ECO:0007669"/>
    <property type="project" value="InterPro"/>
</dbReference>
<dbReference type="InterPro" id="IPR043502">
    <property type="entry name" value="DNA/RNA_pol_sf"/>
</dbReference>
<keyword evidence="6" id="KW-1185">Reference proteome</keyword>
<dbReference type="GO" id="GO:0016787">
    <property type="term" value="F:hydrolase activity"/>
    <property type="evidence" value="ECO:0007669"/>
    <property type="project" value="UniProtKB-KW"/>
</dbReference>
<keyword evidence="1" id="KW-0479">Metal-binding</keyword>
<dbReference type="PANTHER" id="PTHR42648:SF26">
    <property type="entry name" value="INTEGRASE CATALYTIC DOMAIN-CONTAINING PROTEIN"/>
    <property type="match status" value="1"/>
</dbReference>
<evidence type="ECO:0000259" key="4">
    <source>
        <dbReference type="PROSITE" id="PS50994"/>
    </source>
</evidence>
<dbReference type="SUPFAM" id="SSF53098">
    <property type="entry name" value="Ribonuclease H-like"/>
    <property type="match status" value="1"/>
</dbReference>
<evidence type="ECO:0000313" key="5">
    <source>
        <dbReference type="EMBL" id="CAH9110298.1"/>
    </source>
</evidence>
<evidence type="ECO:0000313" key="6">
    <source>
        <dbReference type="Proteomes" id="UP001152523"/>
    </source>
</evidence>
<organism evidence="5 6">
    <name type="scientific">Cuscuta epithymum</name>
    <dbReference type="NCBI Taxonomy" id="186058"/>
    <lineage>
        <taxon>Eukaryota</taxon>
        <taxon>Viridiplantae</taxon>
        <taxon>Streptophyta</taxon>
        <taxon>Embryophyta</taxon>
        <taxon>Tracheophyta</taxon>
        <taxon>Spermatophyta</taxon>
        <taxon>Magnoliopsida</taxon>
        <taxon>eudicotyledons</taxon>
        <taxon>Gunneridae</taxon>
        <taxon>Pentapetalae</taxon>
        <taxon>asterids</taxon>
        <taxon>lamiids</taxon>
        <taxon>Solanales</taxon>
        <taxon>Convolvulaceae</taxon>
        <taxon>Cuscuteae</taxon>
        <taxon>Cuscuta</taxon>
        <taxon>Cuscuta subgen. Cuscuta</taxon>
    </lineage>
</organism>
<dbReference type="InterPro" id="IPR001584">
    <property type="entry name" value="Integrase_cat-core"/>
</dbReference>
<dbReference type="AlphaFoldDB" id="A0AAV0DUM5"/>
<dbReference type="EMBL" id="CAMAPF010000168">
    <property type="protein sequence ID" value="CAH9110298.1"/>
    <property type="molecule type" value="Genomic_DNA"/>
</dbReference>
<keyword evidence="2" id="KW-0378">Hydrolase</keyword>
<protein>
    <recommendedName>
        <fullName evidence="4">Integrase catalytic domain-containing protein</fullName>
    </recommendedName>
</protein>
<dbReference type="GO" id="GO:0003676">
    <property type="term" value="F:nucleic acid binding"/>
    <property type="evidence" value="ECO:0007669"/>
    <property type="project" value="InterPro"/>
</dbReference>
<dbReference type="Pfam" id="PF07727">
    <property type="entry name" value="RVT_2"/>
    <property type="match status" value="1"/>
</dbReference>
<feature type="domain" description="Integrase catalytic" evidence="4">
    <location>
        <begin position="1"/>
        <end position="124"/>
    </location>
</feature>
<dbReference type="PROSITE" id="PS50994">
    <property type="entry name" value="INTEGRASE"/>
    <property type="match status" value="1"/>
</dbReference>
<dbReference type="InterPro" id="IPR013103">
    <property type="entry name" value="RVT_2"/>
</dbReference>
<evidence type="ECO:0000256" key="3">
    <source>
        <dbReference type="SAM" id="MobiDB-lite"/>
    </source>
</evidence>
<accession>A0AAV0DUM5</accession>
<dbReference type="GO" id="GO:0046872">
    <property type="term" value="F:metal ion binding"/>
    <property type="evidence" value="ECO:0007669"/>
    <property type="project" value="UniProtKB-KW"/>
</dbReference>
<dbReference type="PANTHER" id="PTHR42648">
    <property type="entry name" value="TRANSPOSASE, PUTATIVE-RELATED"/>
    <property type="match status" value="1"/>
</dbReference>
<comment type="caution">
    <text evidence="5">The sequence shown here is derived from an EMBL/GenBank/DDBJ whole genome shotgun (WGS) entry which is preliminary data.</text>
</comment>
<gene>
    <name evidence="5" type="ORF">CEPIT_LOCUS19088</name>
</gene>
<dbReference type="InterPro" id="IPR036397">
    <property type="entry name" value="RNaseH_sf"/>
</dbReference>
<dbReference type="Proteomes" id="UP001152523">
    <property type="component" value="Unassembled WGS sequence"/>
</dbReference>
<reference evidence="5" key="1">
    <citation type="submission" date="2022-07" db="EMBL/GenBank/DDBJ databases">
        <authorList>
            <person name="Macas J."/>
            <person name="Novak P."/>
            <person name="Neumann P."/>
        </authorList>
    </citation>
    <scope>NUCLEOTIDE SEQUENCE</scope>
</reference>
<proteinExistence type="predicted"/>
<dbReference type="Pfam" id="PF25597">
    <property type="entry name" value="SH3_retrovirus"/>
    <property type="match status" value="1"/>
</dbReference>
<dbReference type="InterPro" id="IPR057670">
    <property type="entry name" value="SH3_retrovirus"/>
</dbReference>
<sequence length="694" mass="78989">MCHKSEVFMHFKNFKVLVENLLNQKIKTFQSDGGGEFVNRNMQQFFTDNGIYFQKSCPDTPQQNGVAERKHRHLLELTRTMLLEASVPSHFWVDALFIAAYIINRLPFPTLNGYSPYQKLFHRVPDYSFMRVFGSACYPNFTASSANKLSPRSVQCVFLGYASGYKGYRCYDPITGRVHISRHVRFHEDIYPFQHLSHTGPVVSSSSSPFPMKLTAIPPTLEPNESPTPQLPKSTARPPAPINSIAFLPDNSPPSSAKASRCNSTIPSTPSTPGSADTTPMTPSTVHYSPESIPETMPSATSPVVPPPVLNLHPMQTRAKSGIFKPKQIFNLSTVVNQPDPTCFTEANKHLKWREAMADEFNALINNNTWDLVPFDNSKNIVGCKWIYKTKYHSDGSVERHKARLVAQGFNQQAGIDFSETFSPVIKPTTVRIVLTFAVSFGWVMRQLDVKNAFLHGHLTKEVYMRQPRGFVHPQFPNHMCRLRKAIYGLKQAPRAWFHRFSSFLLQHHFCCSKSDNSLFIYRHNNNIIYLLLYVDDIIITSNSESIITHFISVISNHFAMKDLGNLHYFLGVEATRSLNGLFLSQNKYVSDLLTRFHLHTVKPVRTPLASRTTLSLSDGELLTDATEYRSMVCALQYLTLTRPDITYAVHLVSQFMHAPRTTHLFAVKRIFRYLQGHVIMDFGFNALQNRRVW</sequence>